<dbReference type="Proteomes" id="UP000316079">
    <property type="component" value="Unassembled WGS sequence"/>
</dbReference>
<reference evidence="1 2" key="1">
    <citation type="journal article" date="2019" name="Sci. Data">
        <title>Hybrid genome assembly and annotation of Danionella translucida.</title>
        <authorList>
            <person name="Kadobianskyi M."/>
            <person name="Schulze L."/>
            <person name="Schuelke M."/>
            <person name="Judkewitz B."/>
        </authorList>
    </citation>
    <scope>NUCLEOTIDE SEQUENCE [LARGE SCALE GENOMIC DNA]</scope>
    <source>
        <strain evidence="1 2">Bolton</strain>
    </source>
</reference>
<evidence type="ECO:0000313" key="2">
    <source>
        <dbReference type="Proteomes" id="UP000316079"/>
    </source>
</evidence>
<organism evidence="1 2">
    <name type="scientific">Danionella cerebrum</name>
    <dbReference type="NCBI Taxonomy" id="2873325"/>
    <lineage>
        <taxon>Eukaryota</taxon>
        <taxon>Metazoa</taxon>
        <taxon>Chordata</taxon>
        <taxon>Craniata</taxon>
        <taxon>Vertebrata</taxon>
        <taxon>Euteleostomi</taxon>
        <taxon>Actinopterygii</taxon>
        <taxon>Neopterygii</taxon>
        <taxon>Teleostei</taxon>
        <taxon>Ostariophysi</taxon>
        <taxon>Cypriniformes</taxon>
        <taxon>Danionidae</taxon>
        <taxon>Danioninae</taxon>
        <taxon>Danionella</taxon>
    </lineage>
</organism>
<keyword evidence="2" id="KW-1185">Reference proteome</keyword>
<gene>
    <name evidence="1" type="ORF">DNTS_030567</name>
</gene>
<dbReference type="EMBL" id="SRMA01025094">
    <property type="protein sequence ID" value="TRY99164.1"/>
    <property type="molecule type" value="Genomic_DNA"/>
</dbReference>
<evidence type="ECO:0000313" key="1">
    <source>
        <dbReference type="EMBL" id="TRY99164.1"/>
    </source>
</evidence>
<dbReference type="AlphaFoldDB" id="A0A553RAF0"/>
<accession>A0A553RAF0</accession>
<protein>
    <submittedName>
        <fullName evidence="1">Uncharacterized protein</fullName>
    </submittedName>
</protein>
<proteinExistence type="predicted"/>
<sequence>MLVHMSCFGGLEELFQVFRIKLDFITRMDSLSLIQTKRRLDGGLEGCHNQPKRLCNGLGGCAKAENGMVIDSPMDTWDAQNHSTHNRHGASVPGMVLPSLGQAGRGQLCLRCMAGEPGHINHIMSY</sequence>
<dbReference type="OrthoDB" id="5955292at2759"/>
<name>A0A553RAF0_9TELE</name>
<comment type="caution">
    <text evidence="1">The sequence shown here is derived from an EMBL/GenBank/DDBJ whole genome shotgun (WGS) entry which is preliminary data.</text>
</comment>